<keyword evidence="7" id="KW-1185">Reference proteome</keyword>
<evidence type="ECO:0000256" key="2">
    <source>
        <dbReference type="ARBA" id="ARBA00022759"/>
    </source>
</evidence>
<evidence type="ECO:0000313" key="7">
    <source>
        <dbReference type="Proteomes" id="UP000215224"/>
    </source>
</evidence>
<dbReference type="EMBL" id="CP018866">
    <property type="protein sequence ID" value="AST92663.1"/>
    <property type="molecule type" value="Genomic_DNA"/>
</dbReference>
<dbReference type="GO" id="GO:0004519">
    <property type="term" value="F:endonuclease activity"/>
    <property type="evidence" value="ECO:0007669"/>
    <property type="project" value="UniProtKB-KW"/>
</dbReference>
<evidence type="ECO:0000259" key="5">
    <source>
        <dbReference type="PROSITE" id="PS50830"/>
    </source>
</evidence>
<dbReference type="PROSITE" id="PS50830">
    <property type="entry name" value="TNASE_3"/>
    <property type="match status" value="1"/>
</dbReference>
<dbReference type="GO" id="GO:0016787">
    <property type="term" value="F:hydrolase activity"/>
    <property type="evidence" value="ECO:0007669"/>
    <property type="project" value="UniProtKB-KW"/>
</dbReference>
<dbReference type="InterPro" id="IPR016071">
    <property type="entry name" value="Staphylococal_nuclease_OB-fold"/>
</dbReference>
<keyword evidence="3" id="KW-0378">Hydrolase</keyword>
<dbReference type="KEGG" id="bcoh:BC6307_15855"/>
<dbReference type="SMART" id="SM00318">
    <property type="entry name" value="SNc"/>
    <property type="match status" value="1"/>
</dbReference>
<reference evidence="6 7" key="1">
    <citation type="submission" date="2016-12" db="EMBL/GenBank/DDBJ databases">
        <title>The whole genome sequencing and assembly of Bacillus cohnii DSM 6307T strain.</title>
        <authorList>
            <person name="Lee Y.-J."/>
            <person name="Yi H."/>
            <person name="Bahn Y.-S."/>
            <person name="Kim J.F."/>
            <person name="Lee D.-W."/>
        </authorList>
    </citation>
    <scope>NUCLEOTIDE SEQUENCE [LARGE SCALE GENOMIC DNA]</scope>
    <source>
        <strain evidence="6 7">DSM 6307</strain>
    </source>
</reference>
<dbReference type="PROSITE" id="PS51257">
    <property type="entry name" value="PROKAR_LIPOPROTEIN"/>
    <property type="match status" value="1"/>
</dbReference>
<dbReference type="AlphaFoldDB" id="A0A223KTL4"/>
<name>A0A223KTL4_9BACI</name>
<feature type="chain" id="PRO_5038641537" description="TNase-like domain-containing protein" evidence="4">
    <location>
        <begin position="22"/>
        <end position="174"/>
    </location>
</feature>
<dbReference type="STRING" id="1314751.GCA_001591425_01764"/>
<evidence type="ECO:0000313" key="6">
    <source>
        <dbReference type="EMBL" id="AST92663.1"/>
    </source>
</evidence>
<proteinExistence type="predicted"/>
<dbReference type="Gene3D" id="2.40.50.90">
    <property type="match status" value="1"/>
</dbReference>
<organism evidence="6 7">
    <name type="scientific">Sutcliffiella cohnii</name>
    <dbReference type="NCBI Taxonomy" id="33932"/>
    <lineage>
        <taxon>Bacteria</taxon>
        <taxon>Bacillati</taxon>
        <taxon>Bacillota</taxon>
        <taxon>Bacilli</taxon>
        <taxon>Bacillales</taxon>
        <taxon>Bacillaceae</taxon>
        <taxon>Sutcliffiella</taxon>
    </lineage>
</organism>
<dbReference type="RefSeq" id="WP_066414812.1">
    <property type="nucleotide sequence ID" value="NZ_CP018866.1"/>
</dbReference>
<dbReference type="SUPFAM" id="SSF50199">
    <property type="entry name" value="Staphylococcal nuclease"/>
    <property type="match status" value="1"/>
</dbReference>
<keyword evidence="1" id="KW-0540">Nuclease</keyword>
<keyword evidence="2" id="KW-0255">Endonuclease</keyword>
<gene>
    <name evidence="6" type="ORF">BC6307_15855</name>
</gene>
<dbReference type="PANTHER" id="PTHR12302:SF3">
    <property type="entry name" value="SERINE_THREONINE-PROTEIN KINASE 31"/>
    <property type="match status" value="1"/>
</dbReference>
<evidence type="ECO:0000256" key="3">
    <source>
        <dbReference type="ARBA" id="ARBA00022801"/>
    </source>
</evidence>
<evidence type="ECO:0000256" key="4">
    <source>
        <dbReference type="SAM" id="SignalP"/>
    </source>
</evidence>
<dbReference type="PANTHER" id="PTHR12302">
    <property type="entry name" value="EBNA2 BINDING PROTEIN P100"/>
    <property type="match status" value="1"/>
</dbReference>
<dbReference type="CDD" id="cd00175">
    <property type="entry name" value="SNc"/>
    <property type="match status" value="1"/>
</dbReference>
<feature type="domain" description="TNase-like" evidence="5">
    <location>
        <begin position="29"/>
        <end position="162"/>
    </location>
</feature>
<dbReference type="Proteomes" id="UP000215224">
    <property type="component" value="Chromosome"/>
</dbReference>
<accession>A0A223KTL4</accession>
<evidence type="ECO:0000256" key="1">
    <source>
        <dbReference type="ARBA" id="ARBA00022722"/>
    </source>
</evidence>
<dbReference type="Pfam" id="PF00565">
    <property type="entry name" value="SNase"/>
    <property type="match status" value="1"/>
</dbReference>
<dbReference type="InterPro" id="IPR035437">
    <property type="entry name" value="SNase_OB-fold_sf"/>
</dbReference>
<feature type="signal peptide" evidence="4">
    <location>
        <begin position="1"/>
        <end position="21"/>
    </location>
</feature>
<keyword evidence="4" id="KW-0732">Signal</keyword>
<protein>
    <recommendedName>
        <fullName evidence="5">TNase-like domain-containing protein</fullName>
    </recommendedName>
</protein>
<sequence length="174" mass="20134">MRKLHKIILLLLLITLLAACSLNNSEEAQRIEVPVTSVIDGDTIRVLINGKEERVRFLLIDTPEMNHSTPEEPQPFAVEATEYVEKLLEGGTVELEFDISERDRYGRLLAYLYVEDKNIQEELLRNGLARVAYIYEPNTKYVDHFQSIQKEAQKQEIGIWSIENYASENGFYLE</sequence>